<feature type="region of interest" description="Disordered" evidence="1">
    <location>
        <begin position="1"/>
        <end position="20"/>
    </location>
</feature>
<dbReference type="Proteomes" id="UP001162098">
    <property type="component" value="Segment"/>
</dbReference>
<feature type="compositionally biased region" description="Low complexity" evidence="1">
    <location>
        <begin position="1"/>
        <end position="10"/>
    </location>
</feature>
<keyword evidence="3" id="KW-1185">Reference proteome</keyword>
<protein>
    <submittedName>
        <fullName evidence="2">LYR motif-containing protein</fullName>
    </submittedName>
</protein>
<reference evidence="2 3" key="1">
    <citation type="submission" date="2020-09" db="EMBL/GenBank/DDBJ databases">
        <authorList>
            <person name="Zhang R."/>
            <person name="Garcia K."/>
            <person name="Ogata H."/>
        </authorList>
    </citation>
    <scope>NUCLEOTIDE SEQUENCE [LARGE SCALE GENOMIC DNA]</scope>
    <source>
        <strain evidence="3">stheno</strain>
    </source>
</reference>
<evidence type="ECO:0000256" key="1">
    <source>
        <dbReference type="SAM" id="MobiDB-lite"/>
    </source>
</evidence>
<organism evidence="2 3">
    <name type="scientific">Medusavirus stheno T3</name>
    <dbReference type="NCBI Taxonomy" id="3069717"/>
    <lineage>
        <taxon>Viruses</taxon>
        <taxon>Varidnaviria</taxon>
        <taxon>Bamfordvirae</taxon>
        <taxon>Nucleocytoviricota</taxon>
        <taxon>Megaviricetes</taxon>
        <taxon>Mamonoviridae</taxon>
        <taxon>Medusavirus</taxon>
        <taxon>Medusavirus sthenus</taxon>
    </lineage>
</organism>
<name>A0A7S7YEZ8_9VIRU</name>
<dbReference type="KEGG" id="vg:80543779"/>
<accession>A0A7S7YEZ8</accession>
<feature type="region of interest" description="Disordered" evidence="1">
    <location>
        <begin position="559"/>
        <end position="579"/>
    </location>
</feature>
<sequence length="1051" mass="114991">MKQQQQTQTQSFSMDSIPSAPAGPSVVRVTYQPFHPFDGGNLKLENHADGHSNLVMDAADPSHVMLWTGDDTDAAWRILYSYTDPSARNNGEMCKKAWKPTKTLRLLDATSLSHIRPAVARIVKSIEASARAISVRTEEAALLAVAADDTDTLWNTMSLRLAAVRYLVAQYKLDGAVIGLSWNGLPHAPEDSDKRQAVYLPKKLFWTALSVVKTGGCQKLYGMVAQQRKRFAGSRGVFALHCDGPLFTDACVKRDSAAAPAILALGSDSASLPVATVPEEFFFYGRVGLPFLGMEDMASVAERRQKRKSRQSTESTKSALASYFAKMSEADRKRFAGDDGVPDLGDELAERTTYDEEEAEAAQISSDSIYLLTANTHGAWSAKQKQWPEEPTGYLTLHSMRVLDLRFLDTSSASSIGGRLRQATDAIFTHSAADNKMMETYEALRELVLSDAVRAHAVAVRYVHDAATGASVDALIVFKHTAADGAAETLVSLDTVPGQVVKTGRALVIEKAKLNITAAVAKGLTPAATAQAVATPENTELALHTVSASVPVAEQPAVAEQSTEEILPEPTSNNGESAAKRRDILTRKIAAYRPDFDIIVRSIAKSLSDYVKESANNLTDDDEEESVKAGYEWIVTWLADYAKQNLFDYMVKDIYSELLARVATGDAGIDRAIDAEAADVFVGVMTRELVSLAISKERRTLSEASILAVKDILSEFREEAQRFPDIAALDFRKKVDLPRNTLMRDDKSEVWKKLEAWRTSLFNASTPLIGEDGDVRRTLGQYRNSARRVLTSMILPKDVKKPAALKPFVQTPLLLIIGADNDYTKDQIQAIFDALTTGQGAVEHVTVFPPQDSLPFRMQLNASILLDPIADVKSGFKWDELVPTPDDVGGGGNLIPFAKEKLGYDFLFRSGRIASAGGRSLAELGYEEKKKYDSASWFSWSAGLVDRINEAQQVTVEADEMMNESSRDLIRTIITPYVHSNDVGPVKLALDFAASRGFSGFTFEVDRSVWESPTNAFSAIKFVRFAALATPEGLHPNSPAVFGELEKALRS</sequence>
<evidence type="ECO:0000313" key="2">
    <source>
        <dbReference type="EMBL" id="QPB44583.1"/>
    </source>
</evidence>
<proteinExistence type="predicted"/>
<evidence type="ECO:0000313" key="3">
    <source>
        <dbReference type="Proteomes" id="UP001162098"/>
    </source>
</evidence>
<dbReference type="EMBL" id="MW018138">
    <property type="protein sequence ID" value="QPB44583.1"/>
    <property type="molecule type" value="Genomic_DNA"/>
</dbReference>